<organism evidence="2 3">
    <name type="scientific">Actinocorallia longicatena</name>
    <dbReference type="NCBI Taxonomy" id="111803"/>
    <lineage>
        <taxon>Bacteria</taxon>
        <taxon>Bacillati</taxon>
        <taxon>Actinomycetota</taxon>
        <taxon>Actinomycetes</taxon>
        <taxon>Streptosporangiales</taxon>
        <taxon>Thermomonosporaceae</taxon>
        <taxon>Actinocorallia</taxon>
    </lineage>
</organism>
<sequence length="347" mass="38737">MILQYAELAVNLEKIRRFLSVGSEERQTADQRRFAYIGCISALYASFENFAERVALRFGEMLLADAPRLPAEQMANLRRRYIRNASLLLNQNLGSGRYREITELDVAKSLASCLDESSPSFDLKLELIALHNSNLRWDSLCELFQWAVPDLQSKIYRSDAIANWNDCTGNPTQGGLASALKSELEDLVERRNEVSHRAIPEEIQSYERLIAKVDFIEAVALGLVASLAETILNRSIDDGETVSLGVPSEYFRGNRIVVINSLGSPVSEGDCVLLGGGHSMRWGRIQEIRLEDSRVSRATAGVEAGLCLDFEARRGSDLLLWRNPNPDLAFPPDRIFGRHGPLGDIIQ</sequence>
<gene>
    <name evidence="2" type="ORF">GCM10010468_46010</name>
</gene>
<reference evidence="3" key="1">
    <citation type="journal article" date="2019" name="Int. J. Syst. Evol. Microbiol.">
        <title>The Global Catalogue of Microorganisms (GCM) 10K type strain sequencing project: providing services to taxonomists for standard genome sequencing and annotation.</title>
        <authorList>
            <consortium name="The Broad Institute Genomics Platform"/>
            <consortium name="The Broad Institute Genome Sequencing Center for Infectious Disease"/>
            <person name="Wu L."/>
            <person name="Ma J."/>
        </authorList>
    </citation>
    <scope>NUCLEOTIDE SEQUENCE [LARGE SCALE GENOMIC DNA]</scope>
    <source>
        <strain evidence="3">JCM 9377</strain>
    </source>
</reference>
<dbReference type="Pfam" id="PF18735">
    <property type="entry name" value="HEPN_RiboL-PSP"/>
    <property type="match status" value="1"/>
</dbReference>
<keyword evidence="3" id="KW-1185">Reference proteome</keyword>
<evidence type="ECO:0000313" key="3">
    <source>
        <dbReference type="Proteomes" id="UP001501237"/>
    </source>
</evidence>
<feature type="domain" description="RiboL-PSP-HEPN" evidence="1">
    <location>
        <begin position="29"/>
        <end position="220"/>
    </location>
</feature>
<protein>
    <recommendedName>
        <fullName evidence="1">RiboL-PSP-HEPN domain-containing protein</fullName>
    </recommendedName>
</protein>
<comment type="caution">
    <text evidence="2">The sequence shown here is derived from an EMBL/GenBank/DDBJ whole genome shotgun (WGS) entry which is preliminary data.</text>
</comment>
<dbReference type="EMBL" id="BAAAUV010000011">
    <property type="protein sequence ID" value="GAA3221039.1"/>
    <property type="molecule type" value="Genomic_DNA"/>
</dbReference>
<dbReference type="RefSeq" id="WP_344831734.1">
    <property type="nucleotide sequence ID" value="NZ_BAAAUV010000011.1"/>
</dbReference>
<evidence type="ECO:0000313" key="2">
    <source>
        <dbReference type="EMBL" id="GAA3221039.1"/>
    </source>
</evidence>
<proteinExistence type="predicted"/>
<dbReference type="Proteomes" id="UP001501237">
    <property type="component" value="Unassembled WGS sequence"/>
</dbReference>
<dbReference type="InterPro" id="IPR041519">
    <property type="entry name" value="HEPN_RiboL-PSP"/>
</dbReference>
<evidence type="ECO:0000259" key="1">
    <source>
        <dbReference type="Pfam" id="PF18735"/>
    </source>
</evidence>
<accession>A0ABP6QD30</accession>
<name>A0ABP6QD30_9ACTN</name>